<comment type="caution">
    <text evidence="2">The sequence shown here is derived from an EMBL/GenBank/DDBJ whole genome shotgun (WGS) entry which is preliminary data.</text>
</comment>
<accession>A0A1F5KFT7</accession>
<keyword evidence="1" id="KW-1133">Transmembrane helix</keyword>
<sequence length="186" mass="20325">MNISKFLDHKGQSLLEITITLGVSVAIIVALTITTLQGLQSSQFAQNQILATKYAQEGLEKVRLLKITNTPIETPLDSGALYYWFSNDSLIWSSAPLDPQGYTATGEPINSNSRFAFGSCLETTPCVPENNPSGPGEKISTQFYRSIYLEKEGSGSNAVQVTSRVTWVDFSGTHESKLITILSNQE</sequence>
<evidence type="ECO:0000256" key="1">
    <source>
        <dbReference type="SAM" id="Phobius"/>
    </source>
</evidence>
<reference evidence="2 3" key="1">
    <citation type="journal article" date="2016" name="Nat. Commun.">
        <title>Thousands of microbial genomes shed light on interconnected biogeochemical processes in an aquifer system.</title>
        <authorList>
            <person name="Anantharaman K."/>
            <person name="Brown C.T."/>
            <person name="Hug L.A."/>
            <person name="Sharon I."/>
            <person name="Castelle C.J."/>
            <person name="Probst A.J."/>
            <person name="Thomas B.C."/>
            <person name="Singh A."/>
            <person name="Wilkins M.J."/>
            <person name="Karaoz U."/>
            <person name="Brodie E.L."/>
            <person name="Williams K.H."/>
            <person name="Hubbard S.S."/>
            <person name="Banfield J.F."/>
        </authorList>
    </citation>
    <scope>NUCLEOTIDE SEQUENCE [LARGE SCALE GENOMIC DNA]</scope>
</reference>
<organism evidence="2 3">
    <name type="scientific">Candidatus Daviesbacteria bacterium RIFCSPHIGHO2_02_FULL_43_12</name>
    <dbReference type="NCBI Taxonomy" id="1797776"/>
    <lineage>
        <taxon>Bacteria</taxon>
        <taxon>Candidatus Daviesiibacteriota</taxon>
    </lineage>
</organism>
<proteinExistence type="predicted"/>
<feature type="transmembrane region" description="Helical" evidence="1">
    <location>
        <begin position="12"/>
        <end position="33"/>
    </location>
</feature>
<gene>
    <name evidence="2" type="ORF">A3D25_03230</name>
</gene>
<name>A0A1F5KFT7_9BACT</name>
<dbReference type="Proteomes" id="UP000177328">
    <property type="component" value="Unassembled WGS sequence"/>
</dbReference>
<dbReference type="AlphaFoldDB" id="A0A1F5KFT7"/>
<keyword evidence="1" id="KW-0472">Membrane</keyword>
<dbReference type="EMBL" id="MFDD01000015">
    <property type="protein sequence ID" value="OGE39714.1"/>
    <property type="molecule type" value="Genomic_DNA"/>
</dbReference>
<keyword evidence="1" id="KW-0812">Transmembrane</keyword>
<evidence type="ECO:0000313" key="2">
    <source>
        <dbReference type="EMBL" id="OGE39714.1"/>
    </source>
</evidence>
<evidence type="ECO:0000313" key="3">
    <source>
        <dbReference type="Proteomes" id="UP000177328"/>
    </source>
</evidence>
<protein>
    <submittedName>
        <fullName evidence="2">Uncharacterized protein</fullName>
    </submittedName>
</protein>